<evidence type="ECO:0000256" key="2">
    <source>
        <dbReference type="ARBA" id="ARBA00009942"/>
    </source>
</evidence>
<dbReference type="InterPro" id="IPR020852">
    <property type="entry name" value="RNR_Ib_NrdI_bac"/>
</dbReference>
<name>A0A5J5J082_9MICO</name>
<dbReference type="InterPro" id="IPR004465">
    <property type="entry name" value="RNR_NrdI"/>
</dbReference>
<dbReference type="OrthoDB" id="350535at2"/>
<comment type="caution">
    <text evidence="5">The sequence shown here is derived from an EMBL/GenBank/DDBJ whole genome shotgun (WGS) entry which is preliminary data.</text>
</comment>
<dbReference type="PIRSF" id="PIRSF005087">
    <property type="entry name" value="NrdI"/>
    <property type="match status" value="1"/>
</dbReference>
<evidence type="ECO:0000313" key="5">
    <source>
        <dbReference type="EMBL" id="KAA9105591.1"/>
    </source>
</evidence>
<dbReference type="Gene3D" id="3.40.50.360">
    <property type="match status" value="1"/>
</dbReference>
<comment type="function">
    <text evidence="1 4">Probably involved in ribonucleotide reductase function.</text>
</comment>
<gene>
    <name evidence="4 5" type="primary">nrdI</name>
    <name evidence="5" type="ORF">F6B43_17630</name>
</gene>
<protein>
    <recommendedName>
        <fullName evidence="3 4">Protein NrdI</fullName>
    </recommendedName>
</protein>
<evidence type="ECO:0000256" key="3">
    <source>
        <dbReference type="ARBA" id="ARBA00020129"/>
    </source>
</evidence>
<dbReference type="HAMAP" id="MF_00128">
    <property type="entry name" value="NrdI"/>
    <property type="match status" value="1"/>
</dbReference>
<sequence>MATVVAERHAVADAEAAAPLIVYFSSVSGNTARFVEKLQNAKPQRQTGSPALRIPLHAGDAPLRVTEPFVLVTPTYGGGQGRGEERGAVPKQVIRFLNDEGNRSLLRGVISAGNTNFGEAFCLAGEIISRKCHVPHLYRLELFGTPEDVDRVSEGLERWWKLQ</sequence>
<comment type="similarity">
    <text evidence="2 4">Belongs to the NrdI family.</text>
</comment>
<evidence type="ECO:0000256" key="1">
    <source>
        <dbReference type="ARBA" id="ARBA00003999"/>
    </source>
</evidence>
<dbReference type="Pfam" id="PF07972">
    <property type="entry name" value="Flavodoxin_NdrI"/>
    <property type="match status" value="1"/>
</dbReference>
<dbReference type="NCBIfam" id="TIGR00333">
    <property type="entry name" value="nrdI"/>
    <property type="match status" value="1"/>
</dbReference>
<proteinExistence type="inferred from homology"/>
<dbReference type="InterPro" id="IPR029039">
    <property type="entry name" value="Flavoprotein-like_sf"/>
</dbReference>
<evidence type="ECO:0000313" key="6">
    <source>
        <dbReference type="Proteomes" id="UP000325827"/>
    </source>
</evidence>
<dbReference type="RefSeq" id="WP_150450323.1">
    <property type="nucleotide sequence ID" value="NZ_VYSA01000005.1"/>
</dbReference>
<reference evidence="6" key="1">
    <citation type="submission" date="2019-09" db="EMBL/GenBank/DDBJ databases">
        <title>Mumia zhuanghuii sp. nov. isolated from the intestinal contents of plateau pika (Ochotona curzoniae) in the Qinghai-Tibet plateau of China.</title>
        <authorList>
            <person name="Tian Z."/>
        </authorList>
    </citation>
    <scope>NUCLEOTIDE SEQUENCE [LARGE SCALE GENOMIC DNA]</scope>
    <source>
        <strain evidence="6">JCM 30598</strain>
    </source>
</reference>
<dbReference type="GO" id="GO:0010181">
    <property type="term" value="F:FMN binding"/>
    <property type="evidence" value="ECO:0007669"/>
    <property type="project" value="InterPro"/>
</dbReference>
<keyword evidence="6" id="KW-1185">Reference proteome</keyword>
<dbReference type="SUPFAM" id="SSF52218">
    <property type="entry name" value="Flavoproteins"/>
    <property type="match status" value="1"/>
</dbReference>
<organism evidence="5 6">
    <name type="scientific">Microbacterium rhizomatis</name>
    <dbReference type="NCBI Taxonomy" id="1631477"/>
    <lineage>
        <taxon>Bacteria</taxon>
        <taxon>Bacillati</taxon>
        <taxon>Actinomycetota</taxon>
        <taxon>Actinomycetes</taxon>
        <taxon>Micrococcales</taxon>
        <taxon>Microbacteriaceae</taxon>
        <taxon>Microbacterium</taxon>
    </lineage>
</organism>
<dbReference type="PANTHER" id="PTHR37297:SF1">
    <property type="entry name" value="PROTEIN NRDI"/>
    <property type="match status" value="1"/>
</dbReference>
<dbReference type="AlphaFoldDB" id="A0A5J5J082"/>
<dbReference type="PANTHER" id="PTHR37297">
    <property type="entry name" value="PROTEIN NRDI"/>
    <property type="match status" value="1"/>
</dbReference>
<dbReference type="EMBL" id="VYSA01000005">
    <property type="protein sequence ID" value="KAA9105591.1"/>
    <property type="molecule type" value="Genomic_DNA"/>
</dbReference>
<accession>A0A5J5J082</accession>
<evidence type="ECO:0000256" key="4">
    <source>
        <dbReference type="HAMAP-Rule" id="MF_00128"/>
    </source>
</evidence>
<dbReference type="Proteomes" id="UP000325827">
    <property type="component" value="Unassembled WGS sequence"/>
</dbReference>